<evidence type="ECO:0000256" key="1">
    <source>
        <dbReference type="SAM" id="Phobius"/>
    </source>
</evidence>
<evidence type="ECO:0000313" key="3">
    <source>
        <dbReference type="Proteomes" id="UP001152604"/>
    </source>
</evidence>
<dbReference type="InterPro" id="IPR011969">
    <property type="entry name" value="Clan_AA_Asp_peptidase_C"/>
</dbReference>
<keyword evidence="3" id="KW-1185">Reference proteome</keyword>
<gene>
    <name evidence="2" type="ORF">MES4922_130034</name>
</gene>
<protein>
    <recommendedName>
        <fullName evidence="4">TIGR02281 family clan AA aspartic protease</fullName>
    </recommendedName>
</protein>
<keyword evidence="1" id="KW-0472">Membrane</keyword>
<keyword evidence="1" id="KW-1133">Transmembrane helix</keyword>
<dbReference type="PROSITE" id="PS00141">
    <property type="entry name" value="ASP_PROTEASE"/>
    <property type="match status" value="1"/>
</dbReference>
<dbReference type="Pfam" id="PF13975">
    <property type="entry name" value="gag-asp_proteas"/>
    <property type="match status" value="1"/>
</dbReference>
<keyword evidence="1" id="KW-0812">Transmembrane</keyword>
<accession>A0ABN8JEH0</accession>
<dbReference type="Proteomes" id="UP001152604">
    <property type="component" value="Unassembled WGS sequence"/>
</dbReference>
<dbReference type="InterPro" id="IPR021109">
    <property type="entry name" value="Peptidase_aspartic_dom_sf"/>
</dbReference>
<dbReference type="SUPFAM" id="SSF50630">
    <property type="entry name" value="Acid proteases"/>
    <property type="match status" value="1"/>
</dbReference>
<proteinExistence type="predicted"/>
<sequence length="195" mass="20864">MGFHEGRTMLRNFLILGVLAVASASFPMLYQSNPQMFEGLLKSAVGARPEVETQTDLNLAAVPDRPAAPQPLGRKVVVTADARGHFTSAFKLNGRQVDGMIDTGATLVAINGSTARRIGISLNASDFKHQVNTANGAIKAALVTVDRLQIGKITVDGVQAVVLDDKALRTNLIGLSFLQRLEKYQVENGALLLVQ</sequence>
<evidence type="ECO:0008006" key="4">
    <source>
        <dbReference type="Google" id="ProtNLM"/>
    </source>
</evidence>
<feature type="transmembrane region" description="Helical" evidence="1">
    <location>
        <begin position="12"/>
        <end position="30"/>
    </location>
</feature>
<evidence type="ECO:0000313" key="2">
    <source>
        <dbReference type="EMBL" id="CAH2395603.1"/>
    </source>
</evidence>
<dbReference type="InterPro" id="IPR034122">
    <property type="entry name" value="Retropepsin-like_bacterial"/>
</dbReference>
<dbReference type="InterPro" id="IPR001969">
    <property type="entry name" value="Aspartic_peptidase_AS"/>
</dbReference>
<dbReference type="EMBL" id="CAKXZS010000005">
    <property type="protein sequence ID" value="CAH2395603.1"/>
    <property type="molecule type" value="Genomic_DNA"/>
</dbReference>
<reference evidence="2" key="1">
    <citation type="submission" date="2022-03" db="EMBL/GenBank/DDBJ databases">
        <authorList>
            <person name="Brunel B."/>
        </authorList>
    </citation>
    <scope>NUCLEOTIDE SEQUENCE</scope>
    <source>
        <strain evidence="2">STM4922sample</strain>
    </source>
</reference>
<dbReference type="CDD" id="cd05483">
    <property type="entry name" value="retropepsin_like_bacteria"/>
    <property type="match status" value="1"/>
</dbReference>
<dbReference type="Gene3D" id="2.40.70.10">
    <property type="entry name" value="Acid Proteases"/>
    <property type="match status" value="1"/>
</dbReference>
<name>A0ABN8JEH0_9HYPH</name>
<comment type="caution">
    <text evidence="2">The sequence shown here is derived from an EMBL/GenBank/DDBJ whole genome shotgun (WGS) entry which is preliminary data.</text>
</comment>
<organism evidence="2 3">
    <name type="scientific">Mesorhizobium ventifaucium</name>
    <dbReference type="NCBI Taxonomy" id="666020"/>
    <lineage>
        <taxon>Bacteria</taxon>
        <taxon>Pseudomonadati</taxon>
        <taxon>Pseudomonadota</taxon>
        <taxon>Alphaproteobacteria</taxon>
        <taxon>Hyphomicrobiales</taxon>
        <taxon>Phyllobacteriaceae</taxon>
        <taxon>Mesorhizobium</taxon>
    </lineage>
</organism>
<dbReference type="NCBIfam" id="TIGR02281">
    <property type="entry name" value="clan_AA_DTGA"/>
    <property type="match status" value="1"/>
</dbReference>